<evidence type="ECO:0000256" key="1">
    <source>
        <dbReference type="SAM" id="MobiDB-lite"/>
    </source>
</evidence>
<dbReference type="InterPro" id="IPR012340">
    <property type="entry name" value="NA-bd_OB-fold"/>
</dbReference>
<feature type="compositionally biased region" description="Polar residues" evidence="1">
    <location>
        <begin position="409"/>
        <end position="422"/>
    </location>
</feature>
<evidence type="ECO:0000259" key="2">
    <source>
        <dbReference type="Pfam" id="PF02721"/>
    </source>
</evidence>
<feature type="compositionally biased region" description="Polar residues" evidence="1">
    <location>
        <begin position="383"/>
        <end position="401"/>
    </location>
</feature>
<proteinExistence type="predicted"/>
<organism evidence="3 4">
    <name type="scientific">Heracleum sosnowskyi</name>
    <dbReference type="NCBI Taxonomy" id="360622"/>
    <lineage>
        <taxon>Eukaryota</taxon>
        <taxon>Viridiplantae</taxon>
        <taxon>Streptophyta</taxon>
        <taxon>Embryophyta</taxon>
        <taxon>Tracheophyta</taxon>
        <taxon>Spermatophyta</taxon>
        <taxon>Magnoliopsida</taxon>
        <taxon>eudicotyledons</taxon>
        <taxon>Gunneridae</taxon>
        <taxon>Pentapetalae</taxon>
        <taxon>asterids</taxon>
        <taxon>campanulids</taxon>
        <taxon>Apiales</taxon>
        <taxon>Apiaceae</taxon>
        <taxon>Apioideae</taxon>
        <taxon>apioid superclade</taxon>
        <taxon>Tordylieae</taxon>
        <taxon>Tordyliinae</taxon>
        <taxon>Heracleum</taxon>
    </lineage>
</organism>
<feature type="compositionally biased region" description="Basic and acidic residues" evidence="1">
    <location>
        <begin position="448"/>
        <end position="457"/>
    </location>
</feature>
<dbReference type="SUPFAM" id="SSF50249">
    <property type="entry name" value="Nucleic acid-binding proteins"/>
    <property type="match status" value="2"/>
</dbReference>
<sequence>MDLNNYDTIQSLDTSTFNWKCRLRARAVWKAMKNKTKEFWGLNILFIDDSNGRIHAFANAKYCEDLLKSIVEGEIYIISNFKVKDFLGDETYRPVRNQKHIYFTQNTKVLKDEIDGLTIEKYAFDIFHMADVEKAVNDNRFLIDFVGKVQNLQPKITTTKNNQEKVLLKFDISDGRNRVKVTFFDEFGEQVEEKLKKVQDEDIFIIISCAKVGRYDGLPNLTNYPATRIYINPDHYSLDDMRKKSHVDNVDIVEEIPKKLMDVKEIKKLPAIFIDTQIDCQVKVKKIEEKSTWFRVGTLCSDKTGSLKIIFGDAEITRLIDTTVFDIHAECLHEAAEEEFPPVLKQFLNQEYTITLDIKKQNVENGSTVFEAVRILPKGDMSESCNTNKESMNLNENGSLRQESEVEGNMTQTPQTANSSNKTRGRKLENAILFYDNDDSPQPKFKNIKVEKVSTKN</sequence>
<name>A0AAD8IAJ2_9APIA</name>
<evidence type="ECO:0000313" key="3">
    <source>
        <dbReference type="EMBL" id="KAK1382026.1"/>
    </source>
</evidence>
<reference evidence="3" key="2">
    <citation type="submission" date="2023-05" db="EMBL/GenBank/DDBJ databases">
        <authorList>
            <person name="Schelkunov M.I."/>
        </authorList>
    </citation>
    <scope>NUCLEOTIDE SEQUENCE</scope>
    <source>
        <strain evidence="3">Hsosn_3</strain>
        <tissue evidence="3">Leaf</tissue>
    </source>
</reference>
<dbReference type="Gene3D" id="2.40.50.140">
    <property type="entry name" value="Nucleic acid-binding proteins"/>
    <property type="match status" value="3"/>
</dbReference>
<dbReference type="PANTHER" id="PTHR47165:SF4">
    <property type="entry name" value="OS03G0429900 PROTEIN"/>
    <property type="match status" value="1"/>
</dbReference>
<dbReference type="InterPro" id="IPR003871">
    <property type="entry name" value="RFA1B/D_OB_1st"/>
</dbReference>
<accession>A0AAD8IAJ2</accession>
<evidence type="ECO:0000313" key="4">
    <source>
        <dbReference type="Proteomes" id="UP001237642"/>
    </source>
</evidence>
<dbReference type="Proteomes" id="UP001237642">
    <property type="component" value="Unassembled WGS sequence"/>
</dbReference>
<dbReference type="AlphaFoldDB" id="A0AAD8IAJ2"/>
<dbReference type="PANTHER" id="PTHR47165">
    <property type="entry name" value="OS03G0429900 PROTEIN"/>
    <property type="match status" value="1"/>
</dbReference>
<comment type="caution">
    <text evidence="3">The sequence shown here is derived from an EMBL/GenBank/DDBJ whole genome shotgun (WGS) entry which is preliminary data.</text>
</comment>
<dbReference type="Pfam" id="PF02721">
    <property type="entry name" value="DUF223"/>
    <property type="match status" value="1"/>
</dbReference>
<feature type="region of interest" description="Disordered" evidence="1">
    <location>
        <begin position="381"/>
        <end position="457"/>
    </location>
</feature>
<keyword evidence="4" id="KW-1185">Reference proteome</keyword>
<protein>
    <recommendedName>
        <fullName evidence="2">Replication protein A 70 kDa DNA-binding subunit B/D first OB fold domain-containing protein</fullName>
    </recommendedName>
</protein>
<dbReference type="CDD" id="cd04481">
    <property type="entry name" value="RPA1_DBD_B_like"/>
    <property type="match status" value="1"/>
</dbReference>
<dbReference type="EMBL" id="JAUIZM010000005">
    <property type="protein sequence ID" value="KAK1382026.1"/>
    <property type="molecule type" value="Genomic_DNA"/>
</dbReference>
<gene>
    <name evidence="3" type="ORF">POM88_019761</name>
</gene>
<feature type="domain" description="Replication protein A 70 kDa DNA-binding subunit B/D first OB fold" evidence="2">
    <location>
        <begin position="5"/>
        <end position="111"/>
    </location>
</feature>
<reference evidence="3" key="1">
    <citation type="submission" date="2023-02" db="EMBL/GenBank/DDBJ databases">
        <title>Genome of toxic invasive species Heracleum sosnowskyi carries increased number of genes despite the absence of recent whole-genome duplications.</title>
        <authorList>
            <person name="Schelkunov M."/>
            <person name="Shtratnikova V."/>
            <person name="Makarenko M."/>
            <person name="Klepikova A."/>
            <person name="Omelchenko D."/>
            <person name="Novikova G."/>
            <person name="Obukhova E."/>
            <person name="Bogdanov V."/>
            <person name="Penin A."/>
            <person name="Logacheva M."/>
        </authorList>
    </citation>
    <scope>NUCLEOTIDE SEQUENCE</scope>
    <source>
        <strain evidence="3">Hsosn_3</strain>
        <tissue evidence="3">Leaf</tissue>
    </source>
</reference>